<dbReference type="EMBL" id="OX451737">
    <property type="protein sequence ID" value="CAI8601416.1"/>
    <property type="molecule type" value="Genomic_DNA"/>
</dbReference>
<accession>A0AAV0ZUU2</accession>
<evidence type="ECO:0000313" key="1">
    <source>
        <dbReference type="EMBL" id="CAI8601416.1"/>
    </source>
</evidence>
<gene>
    <name evidence="1" type="ORF">VFH_II271520</name>
</gene>
<evidence type="ECO:0000313" key="2">
    <source>
        <dbReference type="Proteomes" id="UP001157006"/>
    </source>
</evidence>
<reference evidence="1 2" key="1">
    <citation type="submission" date="2023-01" db="EMBL/GenBank/DDBJ databases">
        <authorList>
            <person name="Kreplak J."/>
        </authorList>
    </citation>
    <scope>NUCLEOTIDE SEQUENCE [LARGE SCALE GENOMIC DNA]</scope>
</reference>
<proteinExistence type="predicted"/>
<dbReference type="AlphaFoldDB" id="A0AAV0ZUU2"/>
<dbReference type="Proteomes" id="UP001157006">
    <property type="component" value="Chromosome 2"/>
</dbReference>
<keyword evidence="2" id="KW-1185">Reference proteome</keyword>
<sequence length="180" mass="20574">MEGIVIRGKVDGKSGGVYFLVKHKDARVNDIVNKMSNKIDDNVDDFVSVLDNNEVFTKSTPTNKDEFVSEDVNDIGVIDDYFADEIFTIKKFPIKGKKSAPSSAERDVEEPVTYILHDIADNEKINEHVVNHVKRFKMSIEKNNIPKNTPYVPFHFQESTVKGNFVYSRRVTLDKLLLKH</sequence>
<protein>
    <submittedName>
        <fullName evidence="1">Uncharacterized protein</fullName>
    </submittedName>
</protein>
<name>A0AAV0ZUU2_VICFA</name>
<organism evidence="1 2">
    <name type="scientific">Vicia faba</name>
    <name type="common">Broad bean</name>
    <name type="synonym">Faba vulgaris</name>
    <dbReference type="NCBI Taxonomy" id="3906"/>
    <lineage>
        <taxon>Eukaryota</taxon>
        <taxon>Viridiplantae</taxon>
        <taxon>Streptophyta</taxon>
        <taxon>Embryophyta</taxon>
        <taxon>Tracheophyta</taxon>
        <taxon>Spermatophyta</taxon>
        <taxon>Magnoliopsida</taxon>
        <taxon>eudicotyledons</taxon>
        <taxon>Gunneridae</taxon>
        <taxon>Pentapetalae</taxon>
        <taxon>rosids</taxon>
        <taxon>fabids</taxon>
        <taxon>Fabales</taxon>
        <taxon>Fabaceae</taxon>
        <taxon>Papilionoideae</taxon>
        <taxon>50 kb inversion clade</taxon>
        <taxon>NPAAA clade</taxon>
        <taxon>Hologalegina</taxon>
        <taxon>IRL clade</taxon>
        <taxon>Fabeae</taxon>
        <taxon>Vicia</taxon>
    </lineage>
</organism>